<keyword evidence="3" id="KW-0812">Transmembrane</keyword>
<proteinExistence type="inferred from homology"/>
<feature type="transmembrane region" description="Helical" evidence="3">
    <location>
        <begin position="45"/>
        <end position="67"/>
    </location>
</feature>
<dbReference type="OrthoDB" id="3687641at2759"/>
<accession>A0A9W8ZDJ3</accession>
<comment type="similarity">
    <text evidence="2">Belongs to the ustYa family.</text>
</comment>
<comment type="caution">
    <text evidence="4">The sequence shown here is derived from an EMBL/GenBank/DDBJ whole genome shotgun (WGS) entry which is preliminary data.</text>
</comment>
<dbReference type="InterPro" id="IPR021765">
    <property type="entry name" value="UstYa-like"/>
</dbReference>
<dbReference type="Proteomes" id="UP001140510">
    <property type="component" value="Unassembled WGS sequence"/>
</dbReference>
<organism evidence="4 5">
    <name type="scientific">Didymella pomorum</name>
    <dbReference type="NCBI Taxonomy" id="749634"/>
    <lineage>
        <taxon>Eukaryota</taxon>
        <taxon>Fungi</taxon>
        <taxon>Dikarya</taxon>
        <taxon>Ascomycota</taxon>
        <taxon>Pezizomycotina</taxon>
        <taxon>Dothideomycetes</taxon>
        <taxon>Pleosporomycetidae</taxon>
        <taxon>Pleosporales</taxon>
        <taxon>Pleosporineae</taxon>
        <taxon>Didymellaceae</taxon>
        <taxon>Didymella</taxon>
    </lineage>
</organism>
<protein>
    <submittedName>
        <fullName evidence="4">Uncharacterized protein</fullName>
    </submittedName>
</protein>
<dbReference type="Pfam" id="PF11807">
    <property type="entry name" value="UstYa"/>
    <property type="match status" value="1"/>
</dbReference>
<gene>
    <name evidence="4" type="ORF">N0V91_006094</name>
</gene>
<evidence type="ECO:0000256" key="2">
    <source>
        <dbReference type="ARBA" id="ARBA00035112"/>
    </source>
</evidence>
<keyword evidence="3" id="KW-1133">Transmembrane helix</keyword>
<dbReference type="GO" id="GO:0043386">
    <property type="term" value="P:mycotoxin biosynthetic process"/>
    <property type="evidence" value="ECO:0007669"/>
    <property type="project" value="InterPro"/>
</dbReference>
<evidence type="ECO:0000313" key="5">
    <source>
        <dbReference type="Proteomes" id="UP001140510"/>
    </source>
</evidence>
<evidence type="ECO:0000313" key="4">
    <source>
        <dbReference type="EMBL" id="KAJ4404191.1"/>
    </source>
</evidence>
<evidence type="ECO:0000256" key="1">
    <source>
        <dbReference type="ARBA" id="ARBA00004685"/>
    </source>
</evidence>
<keyword evidence="3" id="KW-0472">Membrane</keyword>
<name>A0A9W8ZDJ3_9PLEO</name>
<dbReference type="PANTHER" id="PTHR33365">
    <property type="entry name" value="YALI0B05434P"/>
    <property type="match status" value="1"/>
</dbReference>
<dbReference type="EMBL" id="JAPEVA010000045">
    <property type="protein sequence ID" value="KAJ4404191.1"/>
    <property type="molecule type" value="Genomic_DNA"/>
</dbReference>
<dbReference type="AlphaFoldDB" id="A0A9W8ZDJ3"/>
<evidence type="ECO:0000256" key="3">
    <source>
        <dbReference type="SAM" id="Phobius"/>
    </source>
</evidence>
<dbReference type="PANTHER" id="PTHR33365:SF4">
    <property type="entry name" value="CYCLOCHLOROTINE BIOSYNTHESIS PROTEIN O"/>
    <property type="match status" value="1"/>
</dbReference>
<keyword evidence="5" id="KW-1185">Reference proteome</keyword>
<sequence>MFEHQKQKRWAFFETTKSSTEAEETKLMSEDDHDMRAREPKMSPARIHLAVLLVSMFMFVMGTLMVVSTLNHKQSDRSCAAQLSIWSPLFQAVEYEERDWESIFTKKHSDWTGAPTVELEDKWHRLVNVPTVIIPEDRVPALNRSIEQGFVKGGSPGNEGYIAGIEDLTPYLLYDSTGQGAGIAREDFQATHKCKRFEPIFEWVHKNGVVVSAEDLKGGKNHSA</sequence>
<reference evidence="4" key="1">
    <citation type="submission" date="2022-10" db="EMBL/GenBank/DDBJ databases">
        <title>Tapping the CABI collections for fungal endophytes: first genome assemblies for Collariella, Neodidymelliopsis, Ascochyta clinopodiicola, Didymella pomorum, Didymosphaeria variabile, Neocosmospora piperis and Neocucurbitaria cava.</title>
        <authorList>
            <person name="Hill R."/>
        </authorList>
    </citation>
    <scope>NUCLEOTIDE SEQUENCE</scope>
    <source>
        <strain evidence="4">IMI 355091</strain>
    </source>
</reference>
<comment type="pathway">
    <text evidence="1">Mycotoxin biosynthesis.</text>
</comment>